<protein>
    <submittedName>
        <fullName evidence="1">DUF4924 family protein</fullName>
    </submittedName>
</protein>
<dbReference type="RefSeq" id="WP_126679294.1">
    <property type="nucleotide sequence ID" value="NZ_RYYU01000001.1"/>
</dbReference>
<dbReference type="AlphaFoldDB" id="A0A432LN50"/>
<dbReference type="OrthoDB" id="1095125at2"/>
<dbReference type="Pfam" id="PF16271">
    <property type="entry name" value="DUF4924"/>
    <property type="match status" value="1"/>
</dbReference>
<comment type="caution">
    <text evidence="1">The sequence shown here is derived from an EMBL/GenBank/DDBJ whole genome shotgun (WGS) entry which is preliminary data.</text>
</comment>
<gene>
    <name evidence="1" type="ORF">EHV08_10930</name>
</gene>
<dbReference type="InterPro" id="IPR032574">
    <property type="entry name" value="DUF4924"/>
</dbReference>
<name>A0A432LN50_9BACT</name>
<reference evidence="1 2" key="1">
    <citation type="submission" date="2018-12" db="EMBL/GenBank/DDBJ databases">
        <title>Genome sequencing of Prevotella sp. KCOM 3155 (= JS262).</title>
        <authorList>
            <person name="Kook J.-K."/>
            <person name="Park S.-N."/>
            <person name="Lim Y.K."/>
        </authorList>
    </citation>
    <scope>NUCLEOTIDE SEQUENCE [LARGE SCALE GENOMIC DNA]</scope>
    <source>
        <strain evidence="1 2">KCOM 3155</strain>
    </source>
</reference>
<keyword evidence="2" id="KW-1185">Reference proteome</keyword>
<organism evidence="1 2">
    <name type="scientific">Prevotella koreensis</name>
    <dbReference type="NCBI Taxonomy" id="2490854"/>
    <lineage>
        <taxon>Bacteria</taxon>
        <taxon>Pseudomonadati</taxon>
        <taxon>Bacteroidota</taxon>
        <taxon>Bacteroidia</taxon>
        <taxon>Bacteroidales</taxon>
        <taxon>Prevotellaceae</taxon>
        <taxon>Prevotella</taxon>
    </lineage>
</organism>
<dbReference type="Proteomes" id="UP000278983">
    <property type="component" value="Unassembled WGS sequence"/>
</dbReference>
<dbReference type="EMBL" id="RYYU01000001">
    <property type="protein sequence ID" value="RUL60202.1"/>
    <property type="molecule type" value="Genomic_DNA"/>
</dbReference>
<evidence type="ECO:0000313" key="2">
    <source>
        <dbReference type="Proteomes" id="UP000278983"/>
    </source>
</evidence>
<evidence type="ECO:0000313" key="1">
    <source>
        <dbReference type="EMBL" id="RUL60202.1"/>
    </source>
</evidence>
<proteinExistence type="predicted"/>
<accession>A0A432LN50</accession>
<sequence>MFISQQLRKDNIAEYLLYMWQVEDIIRAYGCSLTALRRDYISQFDYDEEKKEELTDWYGDLIRMINQEGCRDSGHLQINKVVMMQLIELHEQLLESPKFAFYNAEYYKVLPFIVELRNRGANTDEGHLTGKEREENEIETCFNALYGTMMLRLQKKEISQNTLHAIREITTFIGMLSDYYKKDREEGLEMDS</sequence>